<evidence type="ECO:0000256" key="7">
    <source>
        <dbReference type="ARBA" id="ARBA00022777"/>
    </source>
</evidence>
<comment type="caution">
    <text evidence="12">The sequence shown here is derived from an EMBL/GenBank/DDBJ whole genome shotgun (WGS) entry which is preliminary data.</text>
</comment>
<dbReference type="NCBIfam" id="NF006830">
    <property type="entry name" value="PRK09355.1"/>
    <property type="match status" value="1"/>
</dbReference>
<evidence type="ECO:0000256" key="3">
    <source>
        <dbReference type="ARBA" id="ARBA00004868"/>
    </source>
</evidence>
<keyword evidence="4 11" id="KW-0808">Transferase</keyword>
<dbReference type="HAMAP" id="MF_00228">
    <property type="entry name" value="Thz_kinase"/>
    <property type="match status" value="1"/>
</dbReference>
<dbReference type="Gene3D" id="3.40.1190.20">
    <property type="match status" value="1"/>
</dbReference>
<dbReference type="EMBL" id="DVJK01000132">
    <property type="protein sequence ID" value="HIS66842.1"/>
    <property type="molecule type" value="Genomic_DNA"/>
</dbReference>
<dbReference type="PRINTS" id="PR01099">
    <property type="entry name" value="HYETHTZKNASE"/>
</dbReference>
<keyword evidence="7 11" id="KW-0418">Kinase</keyword>
<dbReference type="CDD" id="cd01170">
    <property type="entry name" value="THZ_kinase"/>
    <property type="match status" value="1"/>
</dbReference>
<gene>
    <name evidence="11 12" type="primary">thiM</name>
    <name evidence="12" type="ORF">IAC18_04685</name>
</gene>
<dbReference type="GO" id="GO:0004417">
    <property type="term" value="F:hydroxyethylthiazole kinase activity"/>
    <property type="evidence" value="ECO:0007669"/>
    <property type="project" value="UniProtKB-UniRule"/>
</dbReference>
<feature type="binding site" evidence="11">
    <location>
        <position position="166"/>
    </location>
    <ligand>
        <name>ATP</name>
        <dbReference type="ChEBI" id="CHEBI:30616"/>
    </ligand>
</feature>
<evidence type="ECO:0000256" key="1">
    <source>
        <dbReference type="ARBA" id="ARBA00001771"/>
    </source>
</evidence>
<dbReference type="GO" id="GO:0005524">
    <property type="term" value="F:ATP binding"/>
    <property type="evidence" value="ECO:0007669"/>
    <property type="project" value="UniProtKB-UniRule"/>
</dbReference>
<keyword evidence="6 11" id="KW-0547">Nucleotide-binding</keyword>
<evidence type="ECO:0000256" key="10">
    <source>
        <dbReference type="ARBA" id="ARBA00022977"/>
    </source>
</evidence>
<sequence length="264" mass="27141">MPEPDLLAAVREKRPLVHCISNIVTANDCANILYAVGASPMMAEASEEMPEISALADTAALNLGTPSRDKYAAARICLTESNRLGKPVVLDPVGVGASAWRLENAARLLAAGRPDILRVNLAEAEALLGLGRAEQGVDSPGRAGREGRERAAAALAARLGCAVLLTGEADAAAAPDGRLERIEGGSRLTPLVTGSGCMLSALCGAFAAVTDDMFAAAVAAARFWKRCSARAEALCGRRGSGSFRAALMDAACELSGLSEGRPAN</sequence>
<dbReference type="GO" id="GO:0000287">
    <property type="term" value="F:magnesium ion binding"/>
    <property type="evidence" value="ECO:0007669"/>
    <property type="project" value="UniProtKB-UniRule"/>
</dbReference>
<reference evidence="12" key="2">
    <citation type="journal article" date="2021" name="PeerJ">
        <title>Extensive microbial diversity within the chicken gut microbiome revealed by metagenomics and culture.</title>
        <authorList>
            <person name="Gilroy R."/>
            <person name="Ravi A."/>
            <person name="Getino M."/>
            <person name="Pursley I."/>
            <person name="Horton D.L."/>
            <person name="Alikhan N.F."/>
            <person name="Baker D."/>
            <person name="Gharbi K."/>
            <person name="Hall N."/>
            <person name="Watson M."/>
            <person name="Adriaenssens E.M."/>
            <person name="Foster-Nyarko E."/>
            <person name="Jarju S."/>
            <person name="Secka A."/>
            <person name="Antonio M."/>
            <person name="Oren A."/>
            <person name="Chaudhuri R.R."/>
            <person name="La Ragione R."/>
            <person name="Hildebrand F."/>
            <person name="Pallen M.J."/>
        </authorList>
    </citation>
    <scope>NUCLEOTIDE SEQUENCE</scope>
    <source>
        <strain evidence="12">ChiHjej10B9-9673</strain>
    </source>
</reference>
<keyword evidence="10 11" id="KW-0784">Thiamine biosynthesis</keyword>
<dbReference type="PIRSF" id="PIRSF000513">
    <property type="entry name" value="Thz_kinase"/>
    <property type="match status" value="1"/>
</dbReference>
<comment type="pathway">
    <text evidence="3 11">Cofactor biosynthesis; thiamine diphosphate biosynthesis; 4-methyl-5-(2-phosphoethyl)-thiazole from 5-(2-hydroxyethyl)-4-methylthiazole: step 1/1.</text>
</comment>
<evidence type="ECO:0000256" key="2">
    <source>
        <dbReference type="ARBA" id="ARBA00001946"/>
    </source>
</evidence>
<protein>
    <recommendedName>
        <fullName evidence="11">Hydroxyethylthiazole kinase</fullName>
        <ecNumber evidence="11">2.7.1.50</ecNumber>
    </recommendedName>
    <alternativeName>
        <fullName evidence="11">4-methyl-5-beta-hydroxyethylthiazole kinase</fullName>
        <shortName evidence="11">TH kinase</shortName>
        <shortName evidence="11">Thz kinase</shortName>
    </alternativeName>
</protein>
<name>A0A9D1FD04_9FIRM</name>
<proteinExistence type="inferred from homology"/>
<dbReference type="InterPro" id="IPR029056">
    <property type="entry name" value="Ribokinase-like"/>
</dbReference>
<evidence type="ECO:0000313" key="12">
    <source>
        <dbReference type="EMBL" id="HIS66842.1"/>
    </source>
</evidence>
<dbReference type="GO" id="GO:0009229">
    <property type="term" value="P:thiamine diphosphate biosynthetic process"/>
    <property type="evidence" value="ECO:0007669"/>
    <property type="project" value="UniProtKB-UniRule"/>
</dbReference>
<dbReference type="InterPro" id="IPR000417">
    <property type="entry name" value="Hyethyz_kinase"/>
</dbReference>
<feature type="binding site" evidence="11">
    <location>
        <position position="194"/>
    </location>
    <ligand>
        <name>substrate</name>
    </ligand>
</feature>
<comment type="cofactor">
    <cofactor evidence="2 11">
        <name>Mg(2+)</name>
        <dbReference type="ChEBI" id="CHEBI:18420"/>
    </cofactor>
</comment>
<keyword evidence="8 11" id="KW-0067">ATP-binding</keyword>
<comment type="function">
    <text evidence="11">Catalyzes the phosphorylation of the hydroxyl group of 4-methyl-5-beta-hydroxyethylthiazole (THZ).</text>
</comment>
<dbReference type="EC" id="2.7.1.50" evidence="11"/>
<evidence type="ECO:0000256" key="4">
    <source>
        <dbReference type="ARBA" id="ARBA00022679"/>
    </source>
</evidence>
<dbReference type="AlphaFoldDB" id="A0A9D1FD04"/>
<evidence type="ECO:0000256" key="6">
    <source>
        <dbReference type="ARBA" id="ARBA00022741"/>
    </source>
</evidence>
<feature type="binding site" evidence="11">
    <location>
        <position position="118"/>
    </location>
    <ligand>
        <name>ATP</name>
        <dbReference type="ChEBI" id="CHEBI:30616"/>
    </ligand>
</feature>
<evidence type="ECO:0000256" key="11">
    <source>
        <dbReference type="HAMAP-Rule" id="MF_00228"/>
    </source>
</evidence>
<dbReference type="GO" id="GO:0009228">
    <property type="term" value="P:thiamine biosynthetic process"/>
    <property type="evidence" value="ECO:0007669"/>
    <property type="project" value="UniProtKB-KW"/>
</dbReference>
<organism evidence="12 13">
    <name type="scientific">Candidatus Scatomorpha merdipullorum</name>
    <dbReference type="NCBI Taxonomy" id="2840927"/>
    <lineage>
        <taxon>Bacteria</taxon>
        <taxon>Bacillati</taxon>
        <taxon>Bacillota</taxon>
        <taxon>Clostridia</taxon>
        <taxon>Eubacteriales</taxon>
        <taxon>Candidatus Scatomorpha</taxon>
    </lineage>
</organism>
<reference evidence="12" key="1">
    <citation type="submission" date="2020-10" db="EMBL/GenBank/DDBJ databases">
        <authorList>
            <person name="Gilroy R."/>
        </authorList>
    </citation>
    <scope>NUCLEOTIDE SEQUENCE</scope>
    <source>
        <strain evidence="12">ChiHjej10B9-9673</strain>
    </source>
</reference>
<comment type="similarity">
    <text evidence="11">Belongs to the Thz kinase family.</text>
</comment>
<evidence type="ECO:0000256" key="9">
    <source>
        <dbReference type="ARBA" id="ARBA00022842"/>
    </source>
</evidence>
<keyword evidence="5 11" id="KW-0479">Metal-binding</keyword>
<dbReference type="Pfam" id="PF02110">
    <property type="entry name" value="HK"/>
    <property type="match status" value="1"/>
</dbReference>
<dbReference type="SUPFAM" id="SSF53613">
    <property type="entry name" value="Ribokinase-like"/>
    <property type="match status" value="1"/>
</dbReference>
<comment type="catalytic activity">
    <reaction evidence="1 11">
        <text>5-(2-hydroxyethyl)-4-methylthiazole + ATP = 4-methyl-5-(2-phosphooxyethyl)-thiazole + ADP + H(+)</text>
        <dbReference type="Rhea" id="RHEA:24212"/>
        <dbReference type="ChEBI" id="CHEBI:15378"/>
        <dbReference type="ChEBI" id="CHEBI:17957"/>
        <dbReference type="ChEBI" id="CHEBI:30616"/>
        <dbReference type="ChEBI" id="CHEBI:58296"/>
        <dbReference type="ChEBI" id="CHEBI:456216"/>
        <dbReference type="EC" id="2.7.1.50"/>
    </reaction>
</comment>
<accession>A0A9D1FD04</accession>
<evidence type="ECO:0000256" key="5">
    <source>
        <dbReference type="ARBA" id="ARBA00022723"/>
    </source>
</evidence>
<keyword evidence="9 11" id="KW-0460">Magnesium</keyword>
<feature type="binding site" evidence="11">
    <location>
        <position position="42"/>
    </location>
    <ligand>
        <name>substrate</name>
    </ligand>
</feature>
<dbReference type="Proteomes" id="UP000824001">
    <property type="component" value="Unassembled WGS sequence"/>
</dbReference>
<evidence type="ECO:0000313" key="13">
    <source>
        <dbReference type="Proteomes" id="UP000824001"/>
    </source>
</evidence>
<evidence type="ECO:0000256" key="8">
    <source>
        <dbReference type="ARBA" id="ARBA00022840"/>
    </source>
</evidence>